<evidence type="ECO:0000256" key="1">
    <source>
        <dbReference type="SAM" id="Phobius"/>
    </source>
</evidence>
<keyword evidence="1 3" id="KW-0812">Transmembrane</keyword>
<protein>
    <submittedName>
        <fullName evidence="3">Transmembrane protein, putative</fullName>
    </submittedName>
</protein>
<feature type="chain" id="PRO_5014500808" evidence="2">
    <location>
        <begin position="21"/>
        <end position="120"/>
    </location>
</feature>
<keyword evidence="1" id="KW-1133">Transmembrane helix</keyword>
<organism evidence="3 5">
    <name type="scientific">Medicago truncatula</name>
    <name type="common">Barrel medic</name>
    <name type="synonym">Medicago tribuloides</name>
    <dbReference type="NCBI Taxonomy" id="3880"/>
    <lineage>
        <taxon>Eukaryota</taxon>
        <taxon>Viridiplantae</taxon>
        <taxon>Streptophyta</taxon>
        <taxon>Embryophyta</taxon>
        <taxon>Tracheophyta</taxon>
        <taxon>Spermatophyta</taxon>
        <taxon>Magnoliopsida</taxon>
        <taxon>eudicotyledons</taxon>
        <taxon>Gunneridae</taxon>
        <taxon>Pentapetalae</taxon>
        <taxon>rosids</taxon>
        <taxon>fabids</taxon>
        <taxon>Fabales</taxon>
        <taxon>Fabaceae</taxon>
        <taxon>Papilionoideae</taxon>
        <taxon>50 kb inversion clade</taxon>
        <taxon>NPAAA clade</taxon>
        <taxon>Hologalegina</taxon>
        <taxon>IRL clade</taxon>
        <taxon>Trifolieae</taxon>
        <taxon>Medicago</taxon>
    </lineage>
</organism>
<dbReference type="AlphaFoldDB" id="A0A072VML4"/>
<reference evidence="3 5" key="2">
    <citation type="journal article" date="2014" name="BMC Genomics">
        <title>An improved genome release (version Mt4.0) for the model legume Medicago truncatula.</title>
        <authorList>
            <person name="Tang H."/>
            <person name="Krishnakumar V."/>
            <person name="Bidwell S."/>
            <person name="Rosen B."/>
            <person name="Chan A."/>
            <person name="Zhou S."/>
            <person name="Gentzbittel L."/>
            <person name="Childs K.L."/>
            <person name="Yandell M."/>
            <person name="Gundlach H."/>
            <person name="Mayer K.F."/>
            <person name="Schwartz D.C."/>
            <person name="Town C.D."/>
        </authorList>
    </citation>
    <scope>GENOME REANNOTATION</scope>
    <source>
        <strain evidence="3">A17</strain>
        <strain evidence="4 5">cv. Jemalong A17</strain>
    </source>
</reference>
<evidence type="ECO:0000256" key="2">
    <source>
        <dbReference type="SAM" id="SignalP"/>
    </source>
</evidence>
<reference evidence="3 5" key="1">
    <citation type="journal article" date="2011" name="Nature">
        <title>The Medicago genome provides insight into the evolution of rhizobial symbioses.</title>
        <authorList>
            <person name="Young N.D."/>
            <person name="Debelle F."/>
            <person name="Oldroyd G.E."/>
            <person name="Geurts R."/>
            <person name="Cannon S.B."/>
            <person name="Udvardi M.K."/>
            <person name="Benedito V.A."/>
            <person name="Mayer K.F."/>
            <person name="Gouzy J."/>
            <person name="Schoof H."/>
            <person name="Van de Peer Y."/>
            <person name="Proost S."/>
            <person name="Cook D.R."/>
            <person name="Meyers B.C."/>
            <person name="Spannagl M."/>
            <person name="Cheung F."/>
            <person name="De Mita S."/>
            <person name="Krishnakumar V."/>
            <person name="Gundlach H."/>
            <person name="Zhou S."/>
            <person name="Mudge J."/>
            <person name="Bharti A.K."/>
            <person name="Murray J.D."/>
            <person name="Naoumkina M.A."/>
            <person name="Rosen B."/>
            <person name="Silverstein K.A."/>
            <person name="Tang H."/>
            <person name="Rombauts S."/>
            <person name="Zhao P.X."/>
            <person name="Zhou P."/>
            <person name="Barbe V."/>
            <person name="Bardou P."/>
            <person name="Bechner M."/>
            <person name="Bellec A."/>
            <person name="Berger A."/>
            <person name="Berges H."/>
            <person name="Bidwell S."/>
            <person name="Bisseling T."/>
            <person name="Choisne N."/>
            <person name="Couloux A."/>
            <person name="Denny R."/>
            <person name="Deshpande S."/>
            <person name="Dai X."/>
            <person name="Doyle J.J."/>
            <person name="Dudez A.M."/>
            <person name="Farmer A.D."/>
            <person name="Fouteau S."/>
            <person name="Franken C."/>
            <person name="Gibelin C."/>
            <person name="Gish J."/>
            <person name="Goldstein S."/>
            <person name="Gonzalez A.J."/>
            <person name="Green P.J."/>
            <person name="Hallab A."/>
            <person name="Hartog M."/>
            <person name="Hua A."/>
            <person name="Humphray S.J."/>
            <person name="Jeong D.H."/>
            <person name="Jing Y."/>
            <person name="Jocker A."/>
            <person name="Kenton S.M."/>
            <person name="Kim D.J."/>
            <person name="Klee K."/>
            <person name="Lai H."/>
            <person name="Lang C."/>
            <person name="Lin S."/>
            <person name="Macmil S.L."/>
            <person name="Magdelenat G."/>
            <person name="Matthews L."/>
            <person name="McCorrison J."/>
            <person name="Monaghan E.L."/>
            <person name="Mun J.H."/>
            <person name="Najar F.Z."/>
            <person name="Nicholson C."/>
            <person name="Noirot C."/>
            <person name="O'Bleness M."/>
            <person name="Paule C.R."/>
            <person name="Poulain J."/>
            <person name="Prion F."/>
            <person name="Qin B."/>
            <person name="Qu C."/>
            <person name="Retzel E.F."/>
            <person name="Riddle C."/>
            <person name="Sallet E."/>
            <person name="Samain S."/>
            <person name="Samson N."/>
            <person name="Sanders I."/>
            <person name="Saurat O."/>
            <person name="Scarpelli C."/>
            <person name="Schiex T."/>
            <person name="Segurens B."/>
            <person name="Severin A.J."/>
            <person name="Sherrier D.J."/>
            <person name="Shi R."/>
            <person name="Sims S."/>
            <person name="Singer S.R."/>
            <person name="Sinharoy S."/>
            <person name="Sterck L."/>
            <person name="Viollet A."/>
            <person name="Wang B.B."/>
            <person name="Wang K."/>
            <person name="Wang M."/>
            <person name="Wang X."/>
            <person name="Warfsmann J."/>
            <person name="Weissenbach J."/>
            <person name="White D.D."/>
            <person name="White J.D."/>
            <person name="Wiley G.B."/>
            <person name="Wincker P."/>
            <person name="Xing Y."/>
            <person name="Yang L."/>
            <person name="Yao Z."/>
            <person name="Ying F."/>
            <person name="Zhai J."/>
            <person name="Zhou L."/>
            <person name="Zuber A."/>
            <person name="Denarie J."/>
            <person name="Dixon R.A."/>
            <person name="May G.D."/>
            <person name="Schwartz D.C."/>
            <person name="Rogers J."/>
            <person name="Quetier F."/>
            <person name="Town C.D."/>
            <person name="Roe B.A."/>
        </authorList>
    </citation>
    <scope>NUCLEOTIDE SEQUENCE [LARGE SCALE GENOMIC DNA]</scope>
    <source>
        <strain evidence="3">A17</strain>
        <strain evidence="4 5">cv. Jemalong A17</strain>
    </source>
</reference>
<evidence type="ECO:0000313" key="3">
    <source>
        <dbReference type="EMBL" id="KEH39350.1"/>
    </source>
</evidence>
<keyword evidence="2" id="KW-0732">Signal</keyword>
<dbReference type="Proteomes" id="UP000002051">
    <property type="component" value="Chromosome 2"/>
</dbReference>
<dbReference type="EnsemblPlants" id="KEH39350">
    <property type="protein sequence ID" value="KEH39350"/>
    <property type="gene ID" value="MTR_2g094920"/>
</dbReference>
<evidence type="ECO:0000313" key="4">
    <source>
        <dbReference type="EnsemblPlants" id="KEH39350"/>
    </source>
</evidence>
<dbReference type="HOGENOM" id="CLU_2053105_0_0_1"/>
<feature type="signal peptide" evidence="2">
    <location>
        <begin position="1"/>
        <end position="20"/>
    </location>
</feature>
<name>A0A072VML4_MEDTR</name>
<feature type="transmembrane region" description="Helical" evidence="1">
    <location>
        <begin position="84"/>
        <end position="106"/>
    </location>
</feature>
<sequence length="120" mass="13795">MVSALILRLVPRLIIHWFLAFQLSYQRNHLIVVETSGNVNVLYERIRDTLSLIVPSHVIAIQRVHPYGHVYVIQMDFLKWQQEAIILIALLPATVSGVSFLLPFFYHLESSLVDASEKLT</sequence>
<evidence type="ECO:0000313" key="5">
    <source>
        <dbReference type="Proteomes" id="UP000002051"/>
    </source>
</evidence>
<proteinExistence type="predicted"/>
<dbReference type="EMBL" id="CM001218">
    <property type="protein sequence ID" value="KEH39350.1"/>
    <property type="molecule type" value="Genomic_DNA"/>
</dbReference>
<gene>
    <name evidence="3" type="ordered locus">MTR_2g094920</name>
</gene>
<keyword evidence="5" id="KW-1185">Reference proteome</keyword>
<keyword evidence="1" id="KW-0472">Membrane</keyword>
<accession>A0A072VML4</accession>
<reference evidence="4" key="3">
    <citation type="submission" date="2015-04" db="UniProtKB">
        <authorList>
            <consortium name="EnsemblPlants"/>
        </authorList>
    </citation>
    <scope>IDENTIFICATION</scope>
    <source>
        <strain evidence="4">cv. Jemalong A17</strain>
    </source>
</reference>